<name>A0A512DGE1_9CELL</name>
<evidence type="ECO:0000313" key="4">
    <source>
        <dbReference type="Proteomes" id="UP000321181"/>
    </source>
</evidence>
<evidence type="ECO:0000256" key="2">
    <source>
        <dbReference type="SAM" id="Phobius"/>
    </source>
</evidence>
<keyword evidence="4" id="KW-1185">Reference proteome</keyword>
<evidence type="ECO:0008006" key="5">
    <source>
        <dbReference type="Google" id="ProtNLM"/>
    </source>
</evidence>
<keyword evidence="2" id="KW-0812">Transmembrane</keyword>
<dbReference type="Proteomes" id="UP000321181">
    <property type="component" value="Unassembled WGS sequence"/>
</dbReference>
<reference evidence="3 4" key="1">
    <citation type="submission" date="2019-07" db="EMBL/GenBank/DDBJ databases">
        <title>Whole genome shotgun sequence of Cellulomonas aerilata NBRC 106308.</title>
        <authorList>
            <person name="Hosoyama A."/>
            <person name="Uohara A."/>
            <person name="Ohji S."/>
            <person name="Ichikawa N."/>
        </authorList>
    </citation>
    <scope>NUCLEOTIDE SEQUENCE [LARGE SCALE GENOMIC DNA]</scope>
    <source>
        <strain evidence="3 4">NBRC 106308</strain>
    </source>
</reference>
<evidence type="ECO:0000256" key="1">
    <source>
        <dbReference type="SAM" id="MobiDB-lite"/>
    </source>
</evidence>
<feature type="transmembrane region" description="Helical" evidence="2">
    <location>
        <begin position="44"/>
        <end position="64"/>
    </location>
</feature>
<accession>A0A512DGE1</accession>
<sequence length="141" mass="14373">MSAVPQSFAPAARPAEDAPAPGRGRGSGPRLRVVRAPEHGRTRVPFVLLCIAIFVGSLLGALVLNTSMAGAAYRKHEMQVELAGLARTEQSLRTSLDAQASPPQLAASARALGLVQAPPSAYLRLSDGAVLGTPTPAGAAG</sequence>
<organism evidence="3 4">
    <name type="scientific">Cellulomonas aerilata</name>
    <dbReference type="NCBI Taxonomy" id="515326"/>
    <lineage>
        <taxon>Bacteria</taxon>
        <taxon>Bacillati</taxon>
        <taxon>Actinomycetota</taxon>
        <taxon>Actinomycetes</taxon>
        <taxon>Micrococcales</taxon>
        <taxon>Cellulomonadaceae</taxon>
        <taxon>Cellulomonas</taxon>
    </lineage>
</organism>
<gene>
    <name evidence="3" type="ORF">CAE01nite_32820</name>
</gene>
<dbReference type="AlphaFoldDB" id="A0A512DGE1"/>
<dbReference type="EMBL" id="BJYY01000021">
    <property type="protein sequence ID" value="GEO35557.1"/>
    <property type="molecule type" value="Genomic_DNA"/>
</dbReference>
<proteinExistence type="predicted"/>
<keyword evidence="2" id="KW-1133">Transmembrane helix</keyword>
<dbReference type="OrthoDB" id="5148572at2"/>
<keyword evidence="2" id="KW-0472">Membrane</keyword>
<feature type="compositionally biased region" description="Low complexity" evidence="1">
    <location>
        <begin position="9"/>
        <end position="22"/>
    </location>
</feature>
<protein>
    <recommendedName>
        <fullName evidence="5">Cell division protein FtsL</fullName>
    </recommendedName>
</protein>
<feature type="region of interest" description="Disordered" evidence="1">
    <location>
        <begin position="1"/>
        <end position="34"/>
    </location>
</feature>
<comment type="caution">
    <text evidence="3">The sequence shown here is derived from an EMBL/GenBank/DDBJ whole genome shotgun (WGS) entry which is preliminary data.</text>
</comment>
<dbReference type="RefSeq" id="WP_146906603.1">
    <property type="nucleotide sequence ID" value="NZ_BAAARM010000006.1"/>
</dbReference>
<evidence type="ECO:0000313" key="3">
    <source>
        <dbReference type="EMBL" id="GEO35557.1"/>
    </source>
</evidence>